<name>A7I9K0_METB6</name>
<dbReference type="RefSeq" id="WP_012107464.1">
    <property type="nucleotide sequence ID" value="NC_009712.1"/>
</dbReference>
<keyword evidence="2" id="KW-1185">Reference proteome</keyword>
<dbReference type="STRING" id="456442.Mboo_1896"/>
<evidence type="ECO:0008006" key="3">
    <source>
        <dbReference type="Google" id="ProtNLM"/>
    </source>
</evidence>
<organism evidence="1 2">
    <name type="scientific">Methanoregula boonei (strain DSM 21154 / JCM 14090 / 6A8)</name>
    <dbReference type="NCBI Taxonomy" id="456442"/>
    <lineage>
        <taxon>Archaea</taxon>
        <taxon>Methanobacteriati</taxon>
        <taxon>Methanobacteriota</taxon>
        <taxon>Stenosarchaea group</taxon>
        <taxon>Methanomicrobia</taxon>
        <taxon>Methanomicrobiales</taxon>
        <taxon>Methanoregulaceae</taxon>
        <taxon>Methanoregula</taxon>
    </lineage>
</organism>
<proteinExistence type="predicted"/>
<sequence>MFITVPCPECKEETEHEILSESRDRLVRCTACGHHHHIPREKEVKPLVVKTIISREGTSIAGTIEFDPEDECSVDDHLVAEAGDEAYGVEITAVECGEKRPQRAKVKDITTLWTRTIDRVVVKISIHDGRKTIPLYLECEGEDEFVVGQKYVVDGKRFTLSHIKLRDGPLMRKPDWKTFARRIKRVYGVRS</sequence>
<protein>
    <recommendedName>
        <fullName evidence="3">Zn-finger protein-like protein</fullName>
    </recommendedName>
</protein>
<evidence type="ECO:0000313" key="2">
    <source>
        <dbReference type="Proteomes" id="UP000002408"/>
    </source>
</evidence>
<evidence type="ECO:0000313" key="1">
    <source>
        <dbReference type="EMBL" id="ABS56411.1"/>
    </source>
</evidence>
<gene>
    <name evidence="1" type="ordered locus">Mboo_1896</name>
</gene>
<accession>A7I9K0</accession>
<dbReference type="PANTHER" id="PTHR42195:SF1">
    <property type="entry name" value="ZINC FINGER PROTEIN"/>
    <property type="match status" value="1"/>
</dbReference>
<dbReference type="InterPro" id="IPR012041">
    <property type="entry name" value="Znf_CPxCG-like"/>
</dbReference>
<reference evidence="2" key="1">
    <citation type="journal article" date="2015" name="Microbiology">
        <title>Genome of Methanoregula boonei 6A8 reveals adaptations to oligotrophic peatland environments.</title>
        <authorList>
            <person name="Braeuer S."/>
            <person name="Cadillo-Quiroz H."/>
            <person name="Kyrpides N."/>
            <person name="Woyke T."/>
            <person name="Goodwin L."/>
            <person name="Detter C."/>
            <person name="Podell S."/>
            <person name="Yavitt J.B."/>
            <person name="Zinder S.H."/>
        </authorList>
    </citation>
    <scope>NUCLEOTIDE SEQUENCE [LARGE SCALE GENOMIC DNA]</scope>
    <source>
        <strain evidence="2">DSM 21154 / JCM 14090 / 6A8</strain>
    </source>
</reference>
<dbReference type="EMBL" id="CP000780">
    <property type="protein sequence ID" value="ABS56411.1"/>
    <property type="molecule type" value="Genomic_DNA"/>
</dbReference>
<dbReference type="Proteomes" id="UP000002408">
    <property type="component" value="Chromosome"/>
</dbReference>
<dbReference type="GeneID" id="5410738"/>
<dbReference type="AlphaFoldDB" id="A7I9K0"/>
<dbReference type="HOGENOM" id="CLU_110112_0_0_2"/>
<dbReference type="PANTHER" id="PTHR42195">
    <property type="entry name" value="UCP015877 FAMILY PROTEIN"/>
    <property type="match status" value="1"/>
</dbReference>
<dbReference type="Pfam" id="PF19769">
    <property type="entry name" value="CPxCG_zf"/>
    <property type="match status" value="1"/>
</dbReference>
<dbReference type="eggNOG" id="arCOG02680">
    <property type="taxonomic scope" value="Archaea"/>
</dbReference>
<dbReference type="OrthoDB" id="23364at2157"/>
<dbReference type="KEGG" id="mbn:Mboo_1896"/>
<dbReference type="PIRSF" id="PIRSF015877">
    <property type="entry name" value="UCP015877"/>
    <property type="match status" value="1"/>
</dbReference>